<evidence type="ECO:0000313" key="8">
    <source>
        <dbReference type="EMBL" id="GFR82655.1"/>
    </source>
</evidence>
<evidence type="ECO:0000256" key="6">
    <source>
        <dbReference type="ARBA" id="ARBA00023136"/>
    </source>
</evidence>
<evidence type="ECO:0000256" key="5">
    <source>
        <dbReference type="ARBA" id="ARBA00022989"/>
    </source>
</evidence>
<evidence type="ECO:0000313" key="9">
    <source>
        <dbReference type="Proteomes" id="UP000762676"/>
    </source>
</evidence>
<comment type="similarity">
    <text evidence="2">Belongs to the SLC29A/ENT transporter (TC 2.A.57) family.</text>
</comment>
<evidence type="ECO:0000256" key="3">
    <source>
        <dbReference type="ARBA" id="ARBA00022448"/>
    </source>
</evidence>
<feature type="transmembrane region" description="Helical" evidence="7">
    <location>
        <begin position="265"/>
        <end position="285"/>
    </location>
</feature>
<dbReference type="AlphaFoldDB" id="A0AAV4GE17"/>
<proteinExistence type="inferred from homology"/>
<feature type="transmembrane region" description="Helical" evidence="7">
    <location>
        <begin position="464"/>
        <end position="485"/>
    </location>
</feature>
<dbReference type="Proteomes" id="UP000762676">
    <property type="component" value="Unassembled WGS sequence"/>
</dbReference>
<feature type="transmembrane region" description="Helical" evidence="7">
    <location>
        <begin position="319"/>
        <end position="346"/>
    </location>
</feature>
<organism evidence="8 9">
    <name type="scientific">Elysia marginata</name>
    <dbReference type="NCBI Taxonomy" id="1093978"/>
    <lineage>
        <taxon>Eukaryota</taxon>
        <taxon>Metazoa</taxon>
        <taxon>Spiralia</taxon>
        <taxon>Lophotrochozoa</taxon>
        <taxon>Mollusca</taxon>
        <taxon>Gastropoda</taxon>
        <taxon>Heterobranchia</taxon>
        <taxon>Euthyneura</taxon>
        <taxon>Panpulmonata</taxon>
        <taxon>Sacoglossa</taxon>
        <taxon>Placobranchoidea</taxon>
        <taxon>Plakobranchidae</taxon>
        <taxon>Elysia</taxon>
    </lineage>
</organism>
<evidence type="ECO:0000256" key="2">
    <source>
        <dbReference type="ARBA" id="ARBA00007965"/>
    </source>
</evidence>
<comment type="caution">
    <text evidence="8">The sequence shown here is derived from an EMBL/GenBank/DDBJ whole genome shotgun (WGS) entry which is preliminary data.</text>
</comment>
<dbReference type="InterPro" id="IPR036259">
    <property type="entry name" value="MFS_trans_sf"/>
</dbReference>
<protein>
    <submittedName>
        <fullName evidence="8">Equilibrative nucleoside transporter</fullName>
    </submittedName>
</protein>
<dbReference type="GO" id="GO:0005337">
    <property type="term" value="F:nucleoside transmembrane transporter activity"/>
    <property type="evidence" value="ECO:0007669"/>
    <property type="project" value="InterPro"/>
</dbReference>
<keyword evidence="3" id="KW-0813">Transport</keyword>
<feature type="transmembrane region" description="Helical" evidence="7">
    <location>
        <begin position="429"/>
        <end position="452"/>
    </location>
</feature>
<evidence type="ECO:0000256" key="1">
    <source>
        <dbReference type="ARBA" id="ARBA00004141"/>
    </source>
</evidence>
<dbReference type="GO" id="GO:0005886">
    <property type="term" value="C:plasma membrane"/>
    <property type="evidence" value="ECO:0007669"/>
    <property type="project" value="TreeGrafter"/>
</dbReference>
<feature type="transmembrane region" description="Helical" evidence="7">
    <location>
        <begin position="197"/>
        <end position="217"/>
    </location>
</feature>
<comment type="subcellular location">
    <subcellularLocation>
        <location evidence="1">Membrane</location>
        <topology evidence="1">Multi-pass membrane protein</topology>
    </subcellularLocation>
</comment>
<accession>A0AAV4GE17</accession>
<dbReference type="EMBL" id="BMAT01004904">
    <property type="protein sequence ID" value="GFR82655.1"/>
    <property type="molecule type" value="Genomic_DNA"/>
</dbReference>
<feature type="transmembrane region" description="Helical" evidence="7">
    <location>
        <begin position="291"/>
        <end position="312"/>
    </location>
</feature>
<reference evidence="8 9" key="1">
    <citation type="journal article" date="2021" name="Elife">
        <title>Chloroplast acquisition without the gene transfer in kleptoplastic sea slugs, Plakobranchus ocellatus.</title>
        <authorList>
            <person name="Maeda T."/>
            <person name="Takahashi S."/>
            <person name="Yoshida T."/>
            <person name="Shimamura S."/>
            <person name="Takaki Y."/>
            <person name="Nagai Y."/>
            <person name="Toyoda A."/>
            <person name="Suzuki Y."/>
            <person name="Arimoto A."/>
            <person name="Ishii H."/>
            <person name="Satoh N."/>
            <person name="Nishiyama T."/>
            <person name="Hasebe M."/>
            <person name="Maruyama T."/>
            <person name="Minagawa J."/>
            <person name="Obokata J."/>
            <person name="Shigenobu S."/>
        </authorList>
    </citation>
    <scope>NUCLEOTIDE SEQUENCE [LARGE SCALE GENOMIC DNA]</scope>
</reference>
<feature type="transmembrane region" description="Helical" evidence="7">
    <location>
        <begin position="358"/>
        <end position="379"/>
    </location>
</feature>
<dbReference type="PRINTS" id="PR01130">
    <property type="entry name" value="DERENTRNSPRT"/>
</dbReference>
<dbReference type="Pfam" id="PF01733">
    <property type="entry name" value="Nucleoside_tran"/>
    <property type="match status" value="1"/>
</dbReference>
<name>A0AAV4GE17_9GAST</name>
<gene>
    <name evidence="8" type="ORF">ElyMa_002368300</name>
</gene>
<keyword evidence="9" id="KW-1185">Reference proteome</keyword>
<keyword evidence="6 7" id="KW-0472">Membrane</keyword>
<sequence length="488" mass="54710">MTLSTEEKSRTSLSNGFTVKRSVFAESHGFCWRVLEWQIQDNFPGYENIEEFSLEYRLYTEDADLDQDIDESHESTELMDYEREFKHGESNGQQESSPLIETNKLLKRAPDDRRYGVFFIFGFLGLASLLPWNFFITAKEYFDYKFRNTSIVPFDAKRNNTRLQSEFESYLSIVSQCSNLFFMVLTVLLVRSINVKIRVVVSTLLVIVIFVITTALVKVDTDSWQHIFFYITLCLAASMSGVQSVLTGSVLGLSALFPPLYSQSAMMGQAAGGTFSALMSLLTLATGDEPISSALIYFLIAIGVTILSLVLFISLHFMIWMHCVSICLVFWVTLSVFPAICALIRSTSEEETAWTATYFTPVVCFLGFNVGDFLGRLATFVCKFPGPHRPGWLLIMSLLRLTFIPLLMMCNAQPRSHMSVLLDNDLYPIILITAMGLSNGYISTLGMSFGPLSVKDEYLEGAGIMLALAMSLGLALGSSFSYLFVNML</sequence>
<dbReference type="InterPro" id="IPR002259">
    <property type="entry name" value="Eqnu_transpt"/>
</dbReference>
<keyword evidence="4 7" id="KW-0812">Transmembrane</keyword>
<dbReference type="Gene3D" id="1.20.1250.20">
    <property type="entry name" value="MFS general substrate transporter like domains"/>
    <property type="match status" value="1"/>
</dbReference>
<evidence type="ECO:0000256" key="7">
    <source>
        <dbReference type="SAM" id="Phobius"/>
    </source>
</evidence>
<keyword evidence="5 7" id="KW-1133">Transmembrane helix</keyword>
<feature type="transmembrane region" description="Helical" evidence="7">
    <location>
        <begin position="229"/>
        <end position="253"/>
    </location>
</feature>
<dbReference type="PANTHER" id="PTHR10332:SF88">
    <property type="entry name" value="EQUILIBRATIVE NUCLEOSIDE TRANSPORTER 1, ISOFORM A"/>
    <property type="match status" value="1"/>
</dbReference>
<evidence type="ECO:0000256" key="4">
    <source>
        <dbReference type="ARBA" id="ARBA00022692"/>
    </source>
</evidence>
<feature type="transmembrane region" description="Helical" evidence="7">
    <location>
        <begin position="115"/>
        <end position="136"/>
    </location>
</feature>
<feature type="transmembrane region" description="Helical" evidence="7">
    <location>
        <begin position="391"/>
        <end position="409"/>
    </location>
</feature>
<dbReference type="PANTHER" id="PTHR10332">
    <property type="entry name" value="EQUILIBRATIVE NUCLEOSIDE TRANSPORTER"/>
    <property type="match status" value="1"/>
</dbReference>